<protein>
    <submittedName>
        <fullName evidence="3 4">Uncharacterized protein</fullName>
    </submittedName>
</protein>
<gene>
    <name evidence="3" type="ORF">CAPTEDRAFT_215471</name>
</gene>
<reference evidence="5" key="1">
    <citation type="submission" date="2012-12" db="EMBL/GenBank/DDBJ databases">
        <authorList>
            <person name="Hellsten U."/>
            <person name="Grimwood J."/>
            <person name="Chapman J.A."/>
            <person name="Shapiro H."/>
            <person name="Aerts A."/>
            <person name="Otillar R.P."/>
            <person name="Terry A.Y."/>
            <person name="Boore J.L."/>
            <person name="Simakov O."/>
            <person name="Marletaz F."/>
            <person name="Cho S.-J."/>
            <person name="Edsinger-Gonzales E."/>
            <person name="Havlak P."/>
            <person name="Kuo D.-H."/>
            <person name="Larsson T."/>
            <person name="Lv J."/>
            <person name="Arendt D."/>
            <person name="Savage R."/>
            <person name="Osoegawa K."/>
            <person name="de Jong P."/>
            <person name="Lindberg D.R."/>
            <person name="Seaver E.C."/>
            <person name="Weisblat D.A."/>
            <person name="Putnam N.H."/>
            <person name="Grigoriev I.V."/>
            <person name="Rokhsar D.S."/>
        </authorList>
    </citation>
    <scope>NUCLEOTIDE SEQUENCE</scope>
    <source>
        <strain evidence="5">I ESC-2004</strain>
    </source>
</reference>
<evidence type="ECO:0000313" key="3">
    <source>
        <dbReference type="EMBL" id="ELT99137.1"/>
    </source>
</evidence>
<reference evidence="3 5" key="2">
    <citation type="journal article" date="2013" name="Nature">
        <title>Insights into bilaterian evolution from three spiralian genomes.</title>
        <authorList>
            <person name="Simakov O."/>
            <person name="Marletaz F."/>
            <person name="Cho S.J."/>
            <person name="Edsinger-Gonzales E."/>
            <person name="Havlak P."/>
            <person name="Hellsten U."/>
            <person name="Kuo D.H."/>
            <person name="Larsson T."/>
            <person name="Lv J."/>
            <person name="Arendt D."/>
            <person name="Savage R."/>
            <person name="Osoegawa K."/>
            <person name="de Jong P."/>
            <person name="Grimwood J."/>
            <person name="Chapman J.A."/>
            <person name="Shapiro H."/>
            <person name="Aerts A."/>
            <person name="Otillar R.P."/>
            <person name="Terry A.Y."/>
            <person name="Boore J.L."/>
            <person name="Grigoriev I.V."/>
            <person name="Lindberg D.R."/>
            <person name="Seaver E.C."/>
            <person name="Weisblat D.A."/>
            <person name="Putnam N.H."/>
            <person name="Rokhsar D.S."/>
        </authorList>
    </citation>
    <scope>NUCLEOTIDE SEQUENCE</scope>
    <source>
        <strain evidence="3 5">I ESC-2004</strain>
    </source>
</reference>
<feature type="compositionally biased region" description="Basic and acidic residues" evidence="2">
    <location>
        <begin position="166"/>
        <end position="178"/>
    </location>
</feature>
<feature type="region of interest" description="Disordered" evidence="2">
    <location>
        <begin position="486"/>
        <end position="519"/>
    </location>
</feature>
<dbReference type="OMA" id="EHHEHIE"/>
<feature type="region of interest" description="Disordered" evidence="2">
    <location>
        <begin position="37"/>
        <end position="287"/>
    </location>
</feature>
<feature type="compositionally biased region" description="Basic and acidic residues" evidence="2">
    <location>
        <begin position="185"/>
        <end position="287"/>
    </location>
</feature>
<proteinExistence type="predicted"/>
<sequence length="647" mass="74976">MTLSGIREDLKIAEEIKNKELTVDSDALRRDIASSRQEELSLMATDKHPTKLSSVDKTKSSSTAPISRGLSVYHNLIRQQMQPERTSSSSQSNTGDGSHQNEPKEQPPGSSSGYRSRYEEDKTSRSNQVKKHVPSARPSLEKFRNQINSQIQHKGPEKKTKWKAPITDHVERLVESRKKAGSGHADNERDRERIERDLRDSHRNGHDRERIERDLSESRRNGLDREREMNDREHQCETERERGRSELERERERSERDRDRERDRERERAERERDRNERERERERNEHDYKRSKDFIHTNGVLVDLNYRYNSKDTDALLRPELSSSARNSQACTSNAPLSHDSIKVNPLVEKYQHKTVNGHDMPPKNLDNYDPGNPIALKRRIADLESQVADMTEANETTQANLQEKQAKLVTLQGNWERRQRELEDDNANLRYKVSQLEAELLKSGSTQQLQDELVELRSDLRALRDKNHQLVQDNILLTEHLKDATRDQRSLSPTRKNLRNQDHPHRSGGLSQSTDRYRAERDINTRSLRNQFGGSCDVLYSSRQSSLGEIDRIHEKTKNAVISDKPSDKRYDERYDNRHQKAESPSSHERSTSPVSQRERRLSDVSDSTAILTSMPPTGIDEEGIDQTDTRRTTTAQANGNECEQ</sequence>
<reference evidence="4" key="3">
    <citation type="submission" date="2015-06" db="UniProtKB">
        <authorList>
            <consortium name="EnsemblMetazoa"/>
        </authorList>
    </citation>
    <scope>IDENTIFICATION</scope>
</reference>
<evidence type="ECO:0000256" key="2">
    <source>
        <dbReference type="SAM" id="MobiDB-lite"/>
    </source>
</evidence>
<dbReference type="EMBL" id="KB307198">
    <property type="protein sequence ID" value="ELT99137.1"/>
    <property type="molecule type" value="Genomic_DNA"/>
</dbReference>
<feature type="compositionally biased region" description="Polar residues" evidence="2">
    <location>
        <begin position="77"/>
        <end position="86"/>
    </location>
</feature>
<feature type="region of interest" description="Disordered" evidence="2">
    <location>
        <begin position="560"/>
        <end position="647"/>
    </location>
</feature>
<name>R7TZT4_CAPTE</name>
<feature type="compositionally biased region" description="Basic and acidic residues" evidence="2">
    <location>
        <begin position="37"/>
        <end position="59"/>
    </location>
</feature>
<keyword evidence="1" id="KW-0175">Coiled coil</keyword>
<dbReference type="AlphaFoldDB" id="R7TZT4"/>
<dbReference type="Proteomes" id="UP000014760">
    <property type="component" value="Unassembled WGS sequence"/>
</dbReference>
<evidence type="ECO:0000313" key="4">
    <source>
        <dbReference type="EnsemblMetazoa" id="CapteP215471"/>
    </source>
</evidence>
<keyword evidence="5" id="KW-1185">Reference proteome</keyword>
<evidence type="ECO:0000256" key="1">
    <source>
        <dbReference type="SAM" id="Coils"/>
    </source>
</evidence>
<organism evidence="3">
    <name type="scientific">Capitella teleta</name>
    <name type="common">Polychaete worm</name>
    <dbReference type="NCBI Taxonomy" id="283909"/>
    <lineage>
        <taxon>Eukaryota</taxon>
        <taxon>Metazoa</taxon>
        <taxon>Spiralia</taxon>
        <taxon>Lophotrochozoa</taxon>
        <taxon>Annelida</taxon>
        <taxon>Polychaeta</taxon>
        <taxon>Sedentaria</taxon>
        <taxon>Scolecida</taxon>
        <taxon>Capitellidae</taxon>
        <taxon>Capitella</taxon>
    </lineage>
</organism>
<dbReference type="STRING" id="283909.R7TZT4"/>
<dbReference type="EMBL" id="AMQN01001969">
    <property type="status" value="NOT_ANNOTATED_CDS"/>
    <property type="molecule type" value="Genomic_DNA"/>
</dbReference>
<evidence type="ECO:0000313" key="5">
    <source>
        <dbReference type="Proteomes" id="UP000014760"/>
    </source>
</evidence>
<feature type="compositionally biased region" description="Polar residues" evidence="2">
    <location>
        <begin position="607"/>
        <end position="618"/>
    </location>
</feature>
<feature type="coiled-coil region" evidence="1">
    <location>
        <begin position="382"/>
        <end position="475"/>
    </location>
</feature>
<dbReference type="HOGENOM" id="CLU_423501_0_0_1"/>
<dbReference type="EnsemblMetazoa" id="CapteT215471">
    <property type="protein sequence ID" value="CapteP215471"/>
    <property type="gene ID" value="CapteG215471"/>
</dbReference>
<accession>R7TZT4</accession>
<feature type="compositionally biased region" description="Basic and acidic residues" evidence="2">
    <location>
        <begin position="567"/>
        <end position="606"/>
    </location>
</feature>